<dbReference type="InterPro" id="IPR001705">
    <property type="entry name" value="Ribosomal_bL33"/>
</dbReference>
<comment type="similarity">
    <text evidence="1 5">Belongs to the bacterial ribosomal protein bL33 family.</text>
</comment>
<dbReference type="Pfam" id="PF00471">
    <property type="entry name" value="Ribosomal_L33"/>
    <property type="match status" value="1"/>
</dbReference>
<keyword evidence="3 5" id="KW-0687">Ribonucleoprotein</keyword>
<dbReference type="NCBIfam" id="NF001860">
    <property type="entry name" value="PRK00595.1"/>
    <property type="match status" value="1"/>
</dbReference>
<evidence type="ECO:0000256" key="1">
    <source>
        <dbReference type="ARBA" id="ARBA00007596"/>
    </source>
</evidence>
<reference evidence="6" key="1">
    <citation type="journal article" date="2023" name="Front. Microbiol.">
        <title>Genome analysis of Candidatus Aschnera chinzeii, the bacterial endosymbiont of the blood-sucking bat fly Penicillidia jenynsii (Insecta: Diptera: Nycteribiidae).</title>
        <authorList>
            <person name="Koga R."/>
            <person name="Moriyama M."/>
            <person name="Nozaki T."/>
            <person name="Fukatsu T."/>
        </authorList>
    </citation>
    <scope>NUCLEOTIDE SEQUENCE</scope>
    <source>
        <strain evidence="6">Kw-01</strain>
    </source>
</reference>
<dbReference type="HAMAP" id="MF_00294">
    <property type="entry name" value="Ribosomal_bL33"/>
    <property type="match status" value="1"/>
</dbReference>
<dbReference type="SUPFAM" id="SSF57829">
    <property type="entry name" value="Zn-binding ribosomal proteins"/>
    <property type="match status" value="1"/>
</dbReference>
<organism evidence="6">
    <name type="scientific">Candidatus Aschnera chinzeii</name>
    <dbReference type="NCBI Taxonomy" id="1485666"/>
    <lineage>
        <taxon>Bacteria</taxon>
        <taxon>Pseudomonadati</taxon>
        <taxon>Pseudomonadota</taxon>
        <taxon>Gammaproteobacteria</taxon>
        <taxon>Enterobacterales</taxon>
        <taxon>Enterobacteriaceae</taxon>
        <taxon>Candidatus Aschnera</taxon>
    </lineage>
</organism>
<protein>
    <recommendedName>
        <fullName evidence="4 5">Large ribosomal subunit protein bL33</fullName>
    </recommendedName>
</protein>
<name>A0AAT9G4B2_9ENTR</name>
<accession>A0AAT9G4B2</accession>
<evidence type="ECO:0000256" key="2">
    <source>
        <dbReference type="ARBA" id="ARBA00022980"/>
    </source>
</evidence>
<dbReference type="NCBIfam" id="TIGR01023">
    <property type="entry name" value="rpmG_bact"/>
    <property type="match status" value="1"/>
</dbReference>
<evidence type="ECO:0000256" key="4">
    <source>
        <dbReference type="ARBA" id="ARBA00035176"/>
    </source>
</evidence>
<evidence type="ECO:0000256" key="3">
    <source>
        <dbReference type="ARBA" id="ARBA00023274"/>
    </source>
</evidence>
<dbReference type="InterPro" id="IPR038584">
    <property type="entry name" value="Ribosomal_bL33_sf"/>
</dbReference>
<dbReference type="AlphaFoldDB" id="A0AAT9G4B2"/>
<dbReference type="PANTHER" id="PTHR15238:SF1">
    <property type="entry name" value="LARGE RIBOSOMAL SUBUNIT PROTEIN BL33M"/>
    <property type="match status" value="1"/>
</dbReference>
<dbReference type="GO" id="GO:0022625">
    <property type="term" value="C:cytosolic large ribosomal subunit"/>
    <property type="evidence" value="ECO:0007669"/>
    <property type="project" value="TreeGrafter"/>
</dbReference>
<dbReference type="GO" id="GO:0003735">
    <property type="term" value="F:structural constituent of ribosome"/>
    <property type="evidence" value="ECO:0007669"/>
    <property type="project" value="InterPro"/>
</dbReference>
<gene>
    <name evidence="5 6" type="primary">rpmG</name>
    <name evidence="6" type="ORF">ACHINZ_2160</name>
</gene>
<evidence type="ECO:0000313" key="6">
    <source>
        <dbReference type="EMBL" id="BET44544.1"/>
    </source>
</evidence>
<dbReference type="GO" id="GO:0006412">
    <property type="term" value="P:translation"/>
    <property type="evidence" value="ECO:0007669"/>
    <property type="project" value="UniProtKB-UniRule"/>
</dbReference>
<reference evidence="6" key="2">
    <citation type="submission" date="2023-10" db="EMBL/GenBank/DDBJ databases">
        <authorList>
            <person name="Koga R."/>
            <person name="Fukatsu T."/>
        </authorList>
    </citation>
    <scope>NUCLEOTIDE SEQUENCE</scope>
    <source>
        <strain evidence="6">Kw-01</strain>
    </source>
</reference>
<dbReference type="PANTHER" id="PTHR15238">
    <property type="entry name" value="54S RIBOSOMAL PROTEIN L39, MITOCHONDRIAL"/>
    <property type="match status" value="1"/>
</dbReference>
<proteinExistence type="inferred from homology"/>
<dbReference type="InterPro" id="IPR011332">
    <property type="entry name" value="Ribosomal_zn-bd"/>
</dbReference>
<keyword evidence="2 5" id="KW-0689">Ribosomal protein</keyword>
<dbReference type="Gene3D" id="2.20.28.120">
    <property type="entry name" value="Ribosomal protein L33"/>
    <property type="match status" value="1"/>
</dbReference>
<dbReference type="EMBL" id="AP028961">
    <property type="protein sequence ID" value="BET44544.1"/>
    <property type="molecule type" value="Genomic_DNA"/>
</dbReference>
<evidence type="ECO:0000256" key="5">
    <source>
        <dbReference type="HAMAP-Rule" id="MF_00294"/>
    </source>
</evidence>
<sequence>MAKNIRCIIKLISSKGTGHFYTSTKNKRSHTNKLKIKKYDPIIRKHVIYEEHKIK</sequence>